<gene>
    <name evidence="4" type="ORF">QYG89_12290</name>
</gene>
<comment type="caution">
    <text evidence="4">The sequence shown here is derived from an EMBL/GenBank/DDBJ whole genome shotgun (WGS) entry which is preliminary data.</text>
</comment>
<dbReference type="Pfam" id="PF01968">
    <property type="entry name" value="Hydantoinase_A"/>
    <property type="match status" value="1"/>
</dbReference>
<evidence type="ECO:0000313" key="4">
    <source>
        <dbReference type="EMBL" id="MFK2826433.1"/>
    </source>
</evidence>
<dbReference type="InterPro" id="IPR008040">
    <property type="entry name" value="Hydant_A_N"/>
</dbReference>
<dbReference type="Proteomes" id="UP001619911">
    <property type="component" value="Unassembled WGS sequence"/>
</dbReference>
<dbReference type="InterPro" id="IPR045079">
    <property type="entry name" value="Oxoprolinase-like"/>
</dbReference>
<reference evidence="4 5" key="1">
    <citation type="submission" date="2023-07" db="EMBL/GenBank/DDBJ databases">
        <title>Bacillus lucianemedeirus sp. nov, a new species isolated from an immunobiological production facility.</title>
        <authorList>
            <person name="Costa L.V."/>
            <person name="Miranda R.V.S.L."/>
            <person name="Brandao M.L.L."/>
            <person name="Reis C.M.F."/>
            <person name="Frazao A.M."/>
            <person name="Cruz F.V."/>
            <person name="Baio P.V.P."/>
            <person name="Veras J.F.C."/>
            <person name="Ramos J.N."/>
            <person name="Vieira V."/>
        </authorList>
    </citation>
    <scope>NUCLEOTIDE SEQUENCE [LARGE SCALE GENOMIC DNA]</scope>
    <source>
        <strain evidence="4 5">B190/17</strain>
    </source>
</reference>
<protein>
    <submittedName>
        <fullName evidence="4">Hydantoinase/oxoprolinase family protein</fullName>
    </submittedName>
</protein>
<dbReference type="RefSeq" id="WP_404317754.1">
    <property type="nucleotide sequence ID" value="NZ_JAUIYO010000010.1"/>
</dbReference>
<evidence type="ECO:0000259" key="3">
    <source>
        <dbReference type="Pfam" id="PF19278"/>
    </source>
</evidence>
<feature type="domain" description="Hydantoinase A/oxoprolinase" evidence="1">
    <location>
        <begin position="211"/>
        <end position="498"/>
    </location>
</feature>
<dbReference type="PANTHER" id="PTHR11365">
    <property type="entry name" value="5-OXOPROLINASE RELATED"/>
    <property type="match status" value="1"/>
</dbReference>
<accession>A0ABW8IBA1</accession>
<feature type="domain" description="Hydantoinase/oxoprolinase N-terminal" evidence="2">
    <location>
        <begin position="7"/>
        <end position="190"/>
    </location>
</feature>
<proteinExistence type="predicted"/>
<dbReference type="EMBL" id="JAUIYO010000010">
    <property type="protein sequence ID" value="MFK2826433.1"/>
    <property type="molecule type" value="Genomic_DNA"/>
</dbReference>
<organism evidence="4 5">
    <name type="scientific">Bacillus lumedeiriae</name>
    <dbReference type="NCBI Taxonomy" id="3058829"/>
    <lineage>
        <taxon>Bacteria</taxon>
        <taxon>Bacillati</taxon>
        <taxon>Bacillota</taxon>
        <taxon>Bacilli</taxon>
        <taxon>Bacillales</taxon>
        <taxon>Bacillaceae</taxon>
        <taxon>Bacillus</taxon>
    </lineage>
</organism>
<evidence type="ECO:0000313" key="5">
    <source>
        <dbReference type="Proteomes" id="UP001619911"/>
    </source>
</evidence>
<dbReference type="Pfam" id="PF05378">
    <property type="entry name" value="Hydant_A_N"/>
    <property type="match status" value="1"/>
</dbReference>
<evidence type="ECO:0000259" key="2">
    <source>
        <dbReference type="Pfam" id="PF05378"/>
    </source>
</evidence>
<dbReference type="InterPro" id="IPR002821">
    <property type="entry name" value="Hydantoinase_A"/>
</dbReference>
<sequence>MKQESYRLGIDAGGTFTDFIVQSSSGDIKVFKSPSTPDQPSSAILNGLKLISTDLGISVAEFLQRCHLIIHGTTVALNALIEHKGAKVGLFCTQGHEDSLEIRLGHKEDGFRYDFTYPPAKMLVPRKLRVPVRERTRSDGKVLTPLNEEDIIAGIEHFKKEGIEAIAVSYVWSFLNPEHEKRTAELIREHFPGAYISLSTEIFPQIREYTRVSTTVVNAYIGPMLKRYIHSLEALFQELGYQKEIRYVQNNGGVISGRTLTQKAIYALNSGPAAGPLAGLYFADQVKSRNVLTVDMGGTSLDISLTSNGRTEIIKDSDFMRYRIGTPMLHVETLGAGGGSIASVDSKGLFSVGPESAGALPGPVCYGKGGSQPTVTDSLVLLGYLDQDSLLGGRMKVDVQGANDAIKKTIADRLGLSTEKAALGIYQIVNNNMVGSINRVSVEKGHDPRDFILVAAGGAGGAHAARLAEELEIDRVIVPKIAGAFCAFGAILADVKHTYMSSFTHTIAEINPEELNKAFSEMEQQGIQQLLEEGFEREDIYIERTMDMRYRDQLHECTVQVKYEDITNASLIDIENRFHKRHEELYTYCERDNAVEVISLESTVCGRVPKITLSEGQISQQPEQGLPHYSTRNAYFEEYDGYRETPIYKGFMLADDSTVSGPAIIEEETTTVVVPPKWNVKVMKQGGYLLEKAEVKELVRG</sequence>
<keyword evidence="5" id="KW-1185">Reference proteome</keyword>
<dbReference type="SUPFAM" id="SSF53067">
    <property type="entry name" value="Actin-like ATPase domain"/>
    <property type="match status" value="1"/>
</dbReference>
<dbReference type="InterPro" id="IPR049517">
    <property type="entry name" value="ACX-like_C"/>
</dbReference>
<dbReference type="Pfam" id="PF19278">
    <property type="entry name" value="Hydant_A_C"/>
    <property type="match status" value="1"/>
</dbReference>
<evidence type="ECO:0000259" key="1">
    <source>
        <dbReference type="Pfam" id="PF01968"/>
    </source>
</evidence>
<dbReference type="InterPro" id="IPR043129">
    <property type="entry name" value="ATPase_NBD"/>
</dbReference>
<dbReference type="PANTHER" id="PTHR11365:SF23">
    <property type="entry name" value="HYPOTHETICAL 5-OXOPROLINASE (EUROFUNG)-RELATED"/>
    <property type="match status" value="1"/>
</dbReference>
<name>A0ABW8IBA1_9BACI</name>
<feature type="domain" description="Acetophenone carboxylase-like C-terminal" evidence="3">
    <location>
        <begin position="513"/>
        <end position="681"/>
    </location>
</feature>